<gene>
    <name evidence="2" type="ORF">GCM10011358_20350</name>
</gene>
<protein>
    <submittedName>
        <fullName evidence="2">Uncharacterized protein</fullName>
    </submittedName>
</protein>
<comment type="caution">
    <text evidence="2">The sequence shown here is derived from an EMBL/GenBank/DDBJ whole genome shotgun (WGS) entry which is preliminary data.</text>
</comment>
<name>A0ABQ1QP60_9RHOB</name>
<keyword evidence="3" id="KW-1185">Reference proteome</keyword>
<reference evidence="3" key="1">
    <citation type="journal article" date="2019" name="Int. J. Syst. Evol. Microbiol.">
        <title>The Global Catalogue of Microorganisms (GCM) 10K type strain sequencing project: providing services to taxonomists for standard genome sequencing and annotation.</title>
        <authorList>
            <consortium name="The Broad Institute Genomics Platform"/>
            <consortium name="The Broad Institute Genome Sequencing Center for Infectious Disease"/>
            <person name="Wu L."/>
            <person name="Ma J."/>
        </authorList>
    </citation>
    <scope>NUCLEOTIDE SEQUENCE [LARGE SCALE GENOMIC DNA]</scope>
    <source>
        <strain evidence="3">CGMCC 1.12922</strain>
    </source>
</reference>
<dbReference type="Proteomes" id="UP000617355">
    <property type="component" value="Unassembled WGS sequence"/>
</dbReference>
<feature type="signal peptide" evidence="1">
    <location>
        <begin position="1"/>
        <end position="22"/>
    </location>
</feature>
<accession>A0ABQ1QP60</accession>
<dbReference type="EMBL" id="BMGI01000003">
    <property type="protein sequence ID" value="GGD36460.1"/>
    <property type="molecule type" value="Genomic_DNA"/>
</dbReference>
<dbReference type="RefSeq" id="WP_188527546.1">
    <property type="nucleotide sequence ID" value="NZ_BMGI01000003.1"/>
</dbReference>
<evidence type="ECO:0000256" key="1">
    <source>
        <dbReference type="SAM" id="SignalP"/>
    </source>
</evidence>
<feature type="chain" id="PRO_5047006635" evidence="1">
    <location>
        <begin position="23"/>
        <end position="269"/>
    </location>
</feature>
<evidence type="ECO:0000313" key="2">
    <source>
        <dbReference type="EMBL" id="GGD36460.1"/>
    </source>
</evidence>
<evidence type="ECO:0000313" key="3">
    <source>
        <dbReference type="Proteomes" id="UP000617355"/>
    </source>
</evidence>
<sequence length="269" mass="28662">MLRNLALALTLLFPALPGMAQAADCPADASQRIFDLSQKARDGALSPAEAAQVATEITRACGRERALLGQILEMFTITGLVREAPDPERFGAHLNAFRTINAINRAGGGGFDPIGLNGPDGGEIQWSVIDERNAYWDLMFAMAADYLVFGVHADIYTPGKIEQIGCGLYPAEEASALATHAVDNVDGGELLARVSFLARACDTPEGDTSGYAALYFAEHKRARAADPGYLGLTRGDIRSGLRAFLEKHLDGAPGSDLFTAGEVTDLMNF</sequence>
<proteinExistence type="predicted"/>
<keyword evidence="1" id="KW-0732">Signal</keyword>
<organism evidence="2 3">
    <name type="scientific">Sinisalibacter lacisalsi</name>
    <dbReference type="NCBI Taxonomy" id="1526570"/>
    <lineage>
        <taxon>Bacteria</taxon>
        <taxon>Pseudomonadati</taxon>
        <taxon>Pseudomonadota</taxon>
        <taxon>Alphaproteobacteria</taxon>
        <taxon>Rhodobacterales</taxon>
        <taxon>Roseobacteraceae</taxon>
        <taxon>Sinisalibacter</taxon>
    </lineage>
</organism>